<dbReference type="EMBL" id="JARBHA010000009">
    <property type="protein sequence ID" value="KAJ9693094.1"/>
    <property type="molecule type" value="Genomic_DNA"/>
</dbReference>
<organism evidence="1 2">
    <name type="scientific">Vitis rotundifolia</name>
    <name type="common">Muscadine grape</name>
    <dbReference type="NCBI Taxonomy" id="103349"/>
    <lineage>
        <taxon>Eukaryota</taxon>
        <taxon>Viridiplantae</taxon>
        <taxon>Streptophyta</taxon>
        <taxon>Embryophyta</taxon>
        <taxon>Tracheophyta</taxon>
        <taxon>Spermatophyta</taxon>
        <taxon>Magnoliopsida</taxon>
        <taxon>eudicotyledons</taxon>
        <taxon>Gunneridae</taxon>
        <taxon>Pentapetalae</taxon>
        <taxon>rosids</taxon>
        <taxon>Vitales</taxon>
        <taxon>Vitaceae</taxon>
        <taxon>Viteae</taxon>
        <taxon>Vitis</taxon>
    </lineage>
</organism>
<accession>A0AA38ZQG1</accession>
<gene>
    <name evidence="1" type="ORF">PVL29_012006</name>
</gene>
<sequence>MDSIIRLSPIFRCSPEYDLLSRTRPDTILSVLDSAVLAQIDSPSVCYSPILRYLHRLIPRLSVILRYSPEYDFFYGTRPDTIISSLDSMVLGRIRFSICPYSPGFHHFYLGFFGTRTYSIPPLSVILRYSPEYDLFSGTRSDTIISILDSPVLGQIRFSVCPVFSNTRPNSISSSVVARIGCFLSFILRYSYRLILRLSVTLRCSPEYDLFSSTRPDSIISILDSSALARILFLLCPLFSDTRPNTISSPVLARISSFLSWILQYSDGFDSLSVRYTPILARIDSFFLVFSGTRMDSILRLCAILRFSTEYDLLCGTRPDTILSVLDSAVLARIDSPSVCYSPVLARIRSLLSNSPGYHPLCLGFCGTRTDGFHVCLLFFDTRPNTPSSLVLARIPSFLAWILRYSDQFDSLSVRYSPIRARIVFLLRSSPVSDAFFLLFSSSRKDSILLLSRTDSILHLCAILRFSPEYDLLCGTRPDTILSVLDSAVLARIDSPSVCYSPVLARIRSLLRYLLGYHHF</sequence>
<comment type="caution">
    <text evidence="1">The sequence shown here is derived from an EMBL/GenBank/DDBJ whole genome shotgun (WGS) entry which is preliminary data.</text>
</comment>
<dbReference type="AlphaFoldDB" id="A0AA38ZQG1"/>
<name>A0AA38ZQG1_VITRO</name>
<reference evidence="1 2" key="1">
    <citation type="journal article" date="2023" name="BMC Biotechnol.">
        <title>Vitis rotundifolia cv Carlos genome sequencing.</title>
        <authorList>
            <person name="Huff M."/>
            <person name="Hulse-Kemp A."/>
            <person name="Scheffler B."/>
            <person name="Youngblood R."/>
            <person name="Simpson S."/>
            <person name="Babiker E."/>
            <person name="Staton M."/>
        </authorList>
    </citation>
    <scope>NUCLEOTIDE SEQUENCE [LARGE SCALE GENOMIC DNA]</scope>
    <source>
        <tissue evidence="1">Leaf</tissue>
    </source>
</reference>
<evidence type="ECO:0000313" key="2">
    <source>
        <dbReference type="Proteomes" id="UP001168098"/>
    </source>
</evidence>
<keyword evidence="2" id="KW-1185">Reference proteome</keyword>
<dbReference type="Proteomes" id="UP001168098">
    <property type="component" value="Unassembled WGS sequence"/>
</dbReference>
<proteinExistence type="predicted"/>
<evidence type="ECO:0000313" key="1">
    <source>
        <dbReference type="EMBL" id="KAJ9693094.1"/>
    </source>
</evidence>
<protein>
    <submittedName>
        <fullName evidence="1">Uncharacterized protein</fullName>
    </submittedName>
</protein>